<protein>
    <recommendedName>
        <fullName evidence="2">Anti-sigma-W factor RsiW</fullName>
    </recommendedName>
</protein>
<comment type="similarity">
    <text evidence="1">Belongs to the zinc-associated anti-sigma factor (ZAS) superfamily. Anti-sigma-W factor family.</text>
</comment>
<dbReference type="Gene3D" id="1.10.10.1320">
    <property type="entry name" value="Anti-sigma factor, zinc-finger domain"/>
    <property type="match status" value="1"/>
</dbReference>
<dbReference type="Pfam" id="PF13490">
    <property type="entry name" value="zf-HC2"/>
    <property type="match status" value="1"/>
</dbReference>
<accession>A0ABW4CET7</accession>
<feature type="domain" description="Putative zinc-finger" evidence="4">
    <location>
        <begin position="4"/>
        <end position="38"/>
    </location>
</feature>
<keyword evidence="6" id="KW-1185">Reference proteome</keyword>
<keyword evidence="3" id="KW-0812">Transmembrane</keyword>
<evidence type="ECO:0000256" key="3">
    <source>
        <dbReference type="SAM" id="Phobius"/>
    </source>
</evidence>
<evidence type="ECO:0000259" key="4">
    <source>
        <dbReference type="Pfam" id="PF13490"/>
    </source>
</evidence>
<keyword evidence="3" id="KW-0472">Membrane</keyword>
<proteinExistence type="inferred from homology"/>
<name>A0ABW4CET7_9BACL</name>
<dbReference type="Proteomes" id="UP001597282">
    <property type="component" value="Unassembled WGS sequence"/>
</dbReference>
<reference evidence="6" key="1">
    <citation type="journal article" date="2019" name="Int. J. Syst. Evol. Microbiol.">
        <title>The Global Catalogue of Microorganisms (GCM) 10K type strain sequencing project: providing services to taxonomists for standard genome sequencing and annotation.</title>
        <authorList>
            <consortium name="The Broad Institute Genomics Platform"/>
            <consortium name="The Broad Institute Genome Sequencing Center for Infectious Disease"/>
            <person name="Wu L."/>
            <person name="Ma J."/>
        </authorList>
    </citation>
    <scope>NUCLEOTIDE SEQUENCE [LARGE SCALE GENOMIC DNA]</scope>
    <source>
        <strain evidence="6">S1</strain>
    </source>
</reference>
<evidence type="ECO:0000313" key="6">
    <source>
        <dbReference type="Proteomes" id="UP001597282"/>
    </source>
</evidence>
<evidence type="ECO:0000313" key="5">
    <source>
        <dbReference type="EMBL" id="MFD1428411.1"/>
    </source>
</evidence>
<dbReference type="InterPro" id="IPR027383">
    <property type="entry name" value="Znf_put"/>
</dbReference>
<keyword evidence="3" id="KW-1133">Transmembrane helix</keyword>
<sequence>MSSCKDMDRLIQLYVDQEIEEADRIRLREHVAECETCRNDLQEMIDLVQSLEEIRNHRAPSESVVWVNQLIKWAAVCTSIAFLMVFFPGMSQHRSTSISKMAAGTGGGEGEVIEKPHHLTVFATQGEKLHIPENDYVQVIPPKNVLKEAPLETALVYPSALPFILDGKPDWFKEVKRFVFVRVPDDKTMGMILAASGLSPEKNRWEKTHFPLSVILVTGKNPRMKTFTFPDNEQKISRWFDRMAATPVVR</sequence>
<gene>
    <name evidence="5" type="ORF">ACFQ4Y_16035</name>
</gene>
<dbReference type="EMBL" id="JBHTNU010000023">
    <property type="protein sequence ID" value="MFD1428411.1"/>
    <property type="molecule type" value="Genomic_DNA"/>
</dbReference>
<evidence type="ECO:0000256" key="2">
    <source>
        <dbReference type="ARBA" id="ARBA00024438"/>
    </source>
</evidence>
<comment type="caution">
    <text evidence="5">The sequence shown here is derived from an EMBL/GenBank/DDBJ whole genome shotgun (WGS) entry which is preliminary data.</text>
</comment>
<evidence type="ECO:0000256" key="1">
    <source>
        <dbReference type="ARBA" id="ARBA00024353"/>
    </source>
</evidence>
<feature type="transmembrane region" description="Helical" evidence="3">
    <location>
        <begin position="70"/>
        <end position="90"/>
    </location>
</feature>
<organism evidence="5 6">
    <name type="scientific">Kroppenstedtia sanguinis</name>
    <dbReference type="NCBI Taxonomy" id="1380684"/>
    <lineage>
        <taxon>Bacteria</taxon>
        <taxon>Bacillati</taxon>
        <taxon>Bacillota</taxon>
        <taxon>Bacilli</taxon>
        <taxon>Bacillales</taxon>
        <taxon>Thermoactinomycetaceae</taxon>
        <taxon>Kroppenstedtia</taxon>
    </lineage>
</organism>
<dbReference type="RefSeq" id="WP_380167287.1">
    <property type="nucleotide sequence ID" value="NZ_JBHTNU010000023.1"/>
</dbReference>
<dbReference type="InterPro" id="IPR041916">
    <property type="entry name" value="Anti_sigma_zinc_sf"/>
</dbReference>